<dbReference type="Gene3D" id="3.90.1150.10">
    <property type="entry name" value="Aspartate Aminotransferase, domain 1"/>
    <property type="match status" value="1"/>
</dbReference>
<comment type="catalytic activity">
    <reaction evidence="4">
        <text>6-carboxyhexanoyl-[ACP] + L-alanine + H(+) = (8S)-8-amino-7-oxononanoate + holo-[ACP] + CO2</text>
        <dbReference type="Rhea" id="RHEA:42288"/>
        <dbReference type="Rhea" id="RHEA-COMP:9685"/>
        <dbReference type="Rhea" id="RHEA-COMP:9955"/>
        <dbReference type="ChEBI" id="CHEBI:15378"/>
        <dbReference type="ChEBI" id="CHEBI:16526"/>
        <dbReference type="ChEBI" id="CHEBI:57972"/>
        <dbReference type="ChEBI" id="CHEBI:64479"/>
        <dbReference type="ChEBI" id="CHEBI:78846"/>
        <dbReference type="ChEBI" id="CHEBI:149468"/>
        <dbReference type="EC" id="2.3.1.47"/>
    </reaction>
</comment>
<evidence type="ECO:0000256" key="2">
    <source>
        <dbReference type="ARBA" id="ARBA00013187"/>
    </source>
</evidence>
<dbReference type="Gene3D" id="3.40.640.10">
    <property type="entry name" value="Type I PLP-dependent aspartate aminotransferase-like (Major domain)"/>
    <property type="match status" value="1"/>
</dbReference>
<evidence type="ECO:0000256" key="3">
    <source>
        <dbReference type="ARBA" id="ARBA00022679"/>
    </source>
</evidence>
<dbReference type="GO" id="GO:0008710">
    <property type="term" value="F:8-amino-7-oxononanoate synthase activity"/>
    <property type="evidence" value="ECO:0007669"/>
    <property type="project" value="UniProtKB-EC"/>
</dbReference>
<organism evidence="6 7">
    <name type="scientific">Rhizocola hellebori</name>
    <dbReference type="NCBI Taxonomy" id="1392758"/>
    <lineage>
        <taxon>Bacteria</taxon>
        <taxon>Bacillati</taxon>
        <taxon>Actinomycetota</taxon>
        <taxon>Actinomycetes</taxon>
        <taxon>Micromonosporales</taxon>
        <taxon>Micromonosporaceae</taxon>
        <taxon>Rhizocola</taxon>
    </lineage>
</organism>
<dbReference type="AlphaFoldDB" id="A0A8J3QC77"/>
<name>A0A8J3QC77_9ACTN</name>
<comment type="caution">
    <text evidence="6">The sequence shown here is derived from an EMBL/GenBank/DDBJ whole genome shotgun (WGS) entry which is preliminary data.</text>
</comment>
<dbReference type="SUPFAM" id="SSF53383">
    <property type="entry name" value="PLP-dependent transferases"/>
    <property type="match status" value="1"/>
</dbReference>
<sequence>MRVADFTSSLYLGMRHAGAELATLLPESSALTSGRPAVLDPPAGAGAARRLALRAGAEQAAFTRSTLHGLNDCLEVLLGKDTALAVDSGVYPVGRWAVQRAAGTGTPVAWVGHHDVAGLESGLRRFTGRGLRPVVVADGLCTGCGRAYPVAEVVAFLDRYRATLLLDDTQALGILGVKSGQPYGSGGGGSVAHAGVSHSSVLAVSSLAKAFGAPVACVAGPARIVGKLRTAGSAVHSSPPSQVDIAAATHAVDRNAADGDRLRTALAHRVRMLRRVTARQDLTLVGGLFPVQSTPVIAVGAGRWLLDRLAANGVRGVLRQTCRGGSAVTLVVTAVHSFADVERAAGLLAGCWQELLDKGVRRVA</sequence>
<dbReference type="InterPro" id="IPR004839">
    <property type="entry name" value="Aminotransferase_I/II_large"/>
</dbReference>
<dbReference type="EMBL" id="BONY01000031">
    <property type="protein sequence ID" value="GIH06920.1"/>
    <property type="molecule type" value="Genomic_DNA"/>
</dbReference>
<dbReference type="PANTHER" id="PTHR13693">
    <property type="entry name" value="CLASS II AMINOTRANSFERASE/8-AMINO-7-OXONONANOATE SYNTHASE"/>
    <property type="match status" value="1"/>
</dbReference>
<dbReference type="Pfam" id="PF00155">
    <property type="entry name" value="Aminotran_1_2"/>
    <property type="match status" value="1"/>
</dbReference>
<gene>
    <name evidence="6" type="ORF">Rhe02_49870</name>
</gene>
<dbReference type="PANTHER" id="PTHR13693:SF3">
    <property type="entry name" value="LD36009P"/>
    <property type="match status" value="1"/>
</dbReference>
<evidence type="ECO:0000256" key="1">
    <source>
        <dbReference type="ARBA" id="ARBA00001933"/>
    </source>
</evidence>
<evidence type="ECO:0000259" key="5">
    <source>
        <dbReference type="Pfam" id="PF00155"/>
    </source>
</evidence>
<feature type="domain" description="Aminotransferase class I/classII large" evidence="5">
    <location>
        <begin position="57"/>
        <end position="283"/>
    </location>
</feature>
<dbReference type="InterPro" id="IPR050087">
    <property type="entry name" value="AON_synthase_class-II"/>
</dbReference>
<dbReference type="InterPro" id="IPR015422">
    <property type="entry name" value="PyrdxlP-dep_Trfase_small"/>
</dbReference>
<dbReference type="InterPro" id="IPR015424">
    <property type="entry name" value="PyrdxlP-dep_Trfase"/>
</dbReference>
<keyword evidence="3" id="KW-0808">Transferase</keyword>
<dbReference type="RefSeq" id="WP_203910727.1">
    <property type="nucleotide sequence ID" value="NZ_BONY01000031.1"/>
</dbReference>
<evidence type="ECO:0000313" key="6">
    <source>
        <dbReference type="EMBL" id="GIH06920.1"/>
    </source>
</evidence>
<dbReference type="Proteomes" id="UP000612899">
    <property type="component" value="Unassembled WGS sequence"/>
</dbReference>
<accession>A0A8J3QC77</accession>
<protein>
    <recommendedName>
        <fullName evidence="2">8-amino-7-oxononanoate synthase</fullName>
        <ecNumber evidence="2">2.3.1.47</ecNumber>
    </recommendedName>
</protein>
<dbReference type="InterPro" id="IPR015421">
    <property type="entry name" value="PyrdxlP-dep_Trfase_major"/>
</dbReference>
<comment type="cofactor">
    <cofactor evidence="1">
        <name>pyridoxal 5'-phosphate</name>
        <dbReference type="ChEBI" id="CHEBI:597326"/>
    </cofactor>
</comment>
<reference evidence="6" key="1">
    <citation type="submission" date="2021-01" db="EMBL/GenBank/DDBJ databases">
        <title>Whole genome shotgun sequence of Rhizocola hellebori NBRC 109834.</title>
        <authorList>
            <person name="Komaki H."/>
            <person name="Tamura T."/>
        </authorList>
    </citation>
    <scope>NUCLEOTIDE SEQUENCE</scope>
    <source>
        <strain evidence="6">NBRC 109834</strain>
    </source>
</reference>
<dbReference type="EC" id="2.3.1.47" evidence="2"/>
<evidence type="ECO:0000256" key="4">
    <source>
        <dbReference type="ARBA" id="ARBA00047715"/>
    </source>
</evidence>
<dbReference type="GO" id="GO:0030170">
    <property type="term" value="F:pyridoxal phosphate binding"/>
    <property type="evidence" value="ECO:0007669"/>
    <property type="project" value="InterPro"/>
</dbReference>
<proteinExistence type="predicted"/>
<evidence type="ECO:0000313" key="7">
    <source>
        <dbReference type="Proteomes" id="UP000612899"/>
    </source>
</evidence>
<keyword evidence="7" id="KW-1185">Reference proteome</keyword>